<feature type="region of interest" description="Disordered" evidence="1">
    <location>
        <begin position="1"/>
        <end position="252"/>
    </location>
</feature>
<dbReference type="SMART" id="SM00726">
    <property type="entry name" value="UIM"/>
    <property type="match status" value="1"/>
</dbReference>
<dbReference type="Pfam" id="PF02809">
    <property type="entry name" value="UIM"/>
    <property type="match status" value="1"/>
</dbReference>
<dbReference type="InterPro" id="IPR003903">
    <property type="entry name" value="UIM_dom"/>
</dbReference>
<dbReference type="Proteomes" id="UP001151760">
    <property type="component" value="Unassembled WGS sequence"/>
</dbReference>
<feature type="compositionally biased region" description="Basic residues" evidence="1">
    <location>
        <begin position="13"/>
        <end position="28"/>
    </location>
</feature>
<reference evidence="2" key="1">
    <citation type="journal article" date="2022" name="Int. J. Mol. Sci.">
        <title>Draft Genome of Tanacetum Coccineum: Genomic Comparison of Closely Related Tanacetum-Family Plants.</title>
        <authorList>
            <person name="Yamashiro T."/>
            <person name="Shiraishi A."/>
            <person name="Nakayama K."/>
            <person name="Satake H."/>
        </authorList>
    </citation>
    <scope>NUCLEOTIDE SEQUENCE</scope>
</reference>
<feature type="compositionally biased region" description="Basic and acidic residues" evidence="1">
    <location>
        <begin position="95"/>
        <end position="107"/>
    </location>
</feature>
<dbReference type="EMBL" id="BQNB010019038">
    <property type="protein sequence ID" value="GJT80948.1"/>
    <property type="molecule type" value="Genomic_DNA"/>
</dbReference>
<evidence type="ECO:0000256" key="1">
    <source>
        <dbReference type="SAM" id="MobiDB-lite"/>
    </source>
</evidence>
<organism evidence="2 3">
    <name type="scientific">Tanacetum coccineum</name>
    <dbReference type="NCBI Taxonomy" id="301880"/>
    <lineage>
        <taxon>Eukaryota</taxon>
        <taxon>Viridiplantae</taxon>
        <taxon>Streptophyta</taxon>
        <taxon>Embryophyta</taxon>
        <taxon>Tracheophyta</taxon>
        <taxon>Spermatophyta</taxon>
        <taxon>Magnoliopsida</taxon>
        <taxon>eudicotyledons</taxon>
        <taxon>Gunneridae</taxon>
        <taxon>Pentapetalae</taxon>
        <taxon>asterids</taxon>
        <taxon>campanulids</taxon>
        <taxon>Asterales</taxon>
        <taxon>Asteraceae</taxon>
        <taxon>Asteroideae</taxon>
        <taxon>Anthemideae</taxon>
        <taxon>Anthemidinae</taxon>
        <taxon>Tanacetum</taxon>
    </lineage>
</organism>
<dbReference type="PROSITE" id="PS50330">
    <property type="entry name" value="UIM"/>
    <property type="match status" value="1"/>
</dbReference>
<evidence type="ECO:0000313" key="3">
    <source>
        <dbReference type="Proteomes" id="UP001151760"/>
    </source>
</evidence>
<name>A0ABQ5H1K7_9ASTR</name>
<keyword evidence="3" id="KW-1185">Reference proteome</keyword>
<proteinExistence type="predicted"/>
<feature type="compositionally biased region" description="Low complexity" evidence="1">
    <location>
        <begin position="533"/>
        <end position="548"/>
    </location>
</feature>
<evidence type="ECO:0000313" key="2">
    <source>
        <dbReference type="EMBL" id="GJT80948.1"/>
    </source>
</evidence>
<accession>A0ABQ5H1K7</accession>
<gene>
    <name evidence="2" type="ORF">Tco_1055290</name>
</gene>
<feature type="compositionally biased region" description="Basic and acidic residues" evidence="1">
    <location>
        <begin position="627"/>
        <end position="650"/>
    </location>
</feature>
<reference evidence="2" key="2">
    <citation type="submission" date="2022-01" db="EMBL/GenBank/DDBJ databases">
        <authorList>
            <person name="Yamashiro T."/>
            <person name="Shiraishi A."/>
            <person name="Satake H."/>
            <person name="Nakayama K."/>
        </authorList>
    </citation>
    <scope>NUCLEOTIDE SEQUENCE</scope>
</reference>
<feature type="compositionally biased region" description="Pro residues" evidence="1">
    <location>
        <begin position="515"/>
        <end position="532"/>
    </location>
</feature>
<feature type="compositionally biased region" description="Acidic residues" evidence="1">
    <location>
        <begin position="35"/>
        <end position="53"/>
    </location>
</feature>
<feature type="compositionally biased region" description="Polar residues" evidence="1">
    <location>
        <begin position="658"/>
        <end position="669"/>
    </location>
</feature>
<feature type="region of interest" description="Disordered" evidence="1">
    <location>
        <begin position="495"/>
        <end position="669"/>
    </location>
</feature>
<sequence>MVKETPDDPLPAKRLKAGLVGKRRKAKSPLRLIDEPSDEGVPVEEPAHDDEEADLQRALELSLKEQGEQTQGPARPVVLREPDSEKFQPLPEVQGKGKEKVIEEQAAHDLLTLQTLKKKSPTEQFIFQRRPPMPTESSTHAESPSMDAELNLTDSETESDEEASKINARNQEEGQAGPNPGVQDEGQAGPNPGVQDEGQAGPNPGIAAESQLQSSHVVHAGPNLEHMDLGTSDASTQQKPEQMDEEFTTTAYPNVQENLKLLTEDQVILEEPASSTGTLSSLQNLDKDLSFTDQFFVEKTQEEEPGKTNAEAEVQSMVSVPIHQDTSSVPPMTTPVIDLTKSQSDSSLPTSTATISTITTTTTTPLPPPPQPQQSTADPILVKHIGELEQHMADLIQNNLALEERLDKQGSRLYNLENLNIPHKVSQAVDEIVTDAVDWAMQAPLRARFRDLPTVDMKEILQQRMFEDNSYQAHDVHNDLYEALQKSLELDYSNQRLADQEEARKKRRKRRDVPRTPPGSPPSQPPPPPPPAGASGAPGTSGASGSSQLPPPPPSTGTSRSAQQQGNKAPSSSKSAASASAWTTSDTRYESAGIFGTHELSPTDYLMQDDSIPEEQVLLSDDEDSENDHQPKADVRKDWWKPLPEEERPATPEPAWTIPSSNKSDVANN</sequence>
<protein>
    <submittedName>
        <fullName evidence="2">E-beta-farnesene synthase</fullName>
    </submittedName>
</protein>
<feature type="compositionally biased region" description="Low complexity" evidence="1">
    <location>
        <begin position="568"/>
        <end position="581"/>
    </location>
</feature>
<comment type="caution">
    <text evidence="2">The sequence shown here is derived from an EMBL/GenBank/DDBJ whole genome shotgun (WGS) entry which is preliminary data.</text>
</comment>
<feature type="compositionally biased region" description="Basic and acidic residues" evidence="1">
    <location>
        <begin position="54"/>
        <end position="67"/>
    </location>
</feature>